<dbReference type="InterPro" id="IPR025579">
    <property type="entry name" value="DUF4357"/>
</dbReference>
<evidence type="ECO:0000313" key="3">
    <source>
        <dbReference type="Proteomes" id="UP000532440"/>
    </source>
</evidence>
<protein>
    <recommendedName>
        <fullName evidence="1">DUF4357 domain-containing protein</fullName>
    </recommendedName>
</protein>
<evidence type="ECO:0000259" key="1">
    <source>
        <dbReference type="Pfam" id="PF14267"/>
    </source>
</evidence>
<sequence length="288" mass="31783">MSTTPKTIQIFLPGGDPRGIRVAELTTRIVQVIEVPRSLLGEFLQMPESGQVALYFLFGETEDGSDPRVYIGQTGDLRARLAAHNKEKDFWQRALVLISRTNSLTQTHTLFLEWFSLQATRKAGRYVDENGNAGSRPYTPPPLEADCHEIFETGGVLLSTLGYPLFEPVAQPVGKADSPEIFYCRSSGANGRGMYTPEGFVVLAGSTGRRENVPSIVGTSGERLRQNLEQAGVYRVEGDQVVFQRDHLFRSPSMAALALMGRTANGWMDWKAADGRTLDEVKRQTADA</sequence>
<dbReference type="EMBL" id="JACHGB010000002">
    <property type="protein sequence ID" value="MBB5271253.1"/>
    <property type="molecule type" value="Genomic_DNA"/>
</dbReference>
<proteinExistence type="predicted"/>
<comment type="caution">
    <text evidence="2">The sequence shown here is derived from an EMBL/GenBank/DDBJ whole genome shotgun (WGS) entry which is preliminary data.</text>
</comment>
<keyword evidence="3" id="KW-1185">Reference proteome</keyword>
<dbReference type="Proteomes" id="UP000532440">
    <property type="component" value="Unassembled WGS sequence"/>
</dbReference>
<organism evidence="2 3">
    <name type="scientific">Quisquiliibacterium transsilvanicum</name>
    <dbReference type="NCBI Taxonomy" id="1549638"/>
    <lineage>
        <taxon>Bacteria</taxon>
        <taxon>Pseudomonadati</taxon>
        <taxon>Pseudomonadota</taxon>
        <taxon>Betaproteobacteria</taxon>
        <taxon>Burkholderiales</taxon>
        <taxon>Burkholderiaceae</taxon>
        <taxon>Quisquiliibacterium</taxon>
    </lineage>
</organism>
<dbReference type="RefSeq" id="WP_183965341.1">
    <property type="nucleotide sequence ID" value="NZ_BAABEW010000017.1"/>
</dbReference>
<reference evidence="2 3" key="1">
    <citation type="submission" date="2020-08" db="EMBL/GenBank/DDBJ databases">
        <title>Genomic Encyclopedia of Type Strains, Phase IV (KMG-IV): sequencing the most valuable type-strain genomes for metagenomic binning, comparative biology and taxonomic classification.</title>
        <authorList>
            <person name="Goeker M."/>
        </authorList>
    </citation>
    <scope>NUCLEOTIDE SEQUENCE [LARGE SCALE GENOMIC DNA]</scope>
    <source>
        <strain evidence="2 3">DSM 29781</strain>
    </source>
</reference>
<accession>A0A7W8HH92</accession>
<feature type="domain" description="DUF4357" evidence="1">
    <location>
        <begin position="225"/>
        <end position="278"/>
    </location>
</feature>
<dbReference type="AlphaFoldDB" id="A0A7W8HH92"/>
<evidence type="ECO:0000313" key="2">
    <source>
        <dbReference type="EMBL" id="MBB5271253.1"/>
    </source>
</evidence>
<gene>
    <name evidence="2" type="ORF">HNQ70_001257</name>
</gene>
<name>A0A7W8HH92_9BURK</name>
<dbReference type="CDD" id="cd10447">
    <property type="entry name" value="GIY-YIG_unchar_2"/>
    <property type="match status" value="1"/>
</dbReference>
<dbReference type="Pfam" id="PF14267">
    <property type="entry name" value="DUF4357"/>
    <property type="match status" value="1"/>
</dbReference>